<organism evidence="2 4">
    <name type="scientific">Rotaria sordida</name>
    <dbReference type="NCBI Taxonomy" id="392033"/>
    <lineage>
        <taxon>Eukaryota</taxon>
        <taxon>Metazoa</taxon>
        <taxon>Spiralia</taxon>
        <taxon>Gnathifera</taxon>
        <taxon>Rotifera</taxon>
        <taxon>Eurotatoria</taxon>
        <taxon>Bdelloidea</taxon>
        <taxon>Philodinida</taxon>
        <taxon>Philodinidae</taxon>
        <taxon>Rotaria</taxon>
    </lineage>
</organism>
<gene>
    <name evidence="3" type="ORF">JXQ802_LOCUS21131</name>
    <name evidence="2" type="ORF">PYM288_LOCUS15405</name>
</gene>
<dbReference type="Proteomes" id="UP000663870">
    <property type="component" value="Unassembled WGS sequence"/>
</dbReference>
<accession>A0A814HZR6</accession>
<dbReference type="PROSITE" id="PS50088">
    <property type="entry name" value="ANK_REPEAT"/>
    <property type="match status" value="1"/>
</dbReference>
<dbReference type="SUPFAM" id="SSF48403">
    <property type="entry name" value="Ankyrin repeat"/>
    <property type="match status" value="1"/>
</dbReference>
<protein>
    <submittedName>
        <fullName evidence="2">Uncharacterized protein</fullName>
    </submittedName>
</protein>
<evidence type="ECO:0000313" key="4">
    <source>
        <dbReference type="Proteomes" id="UP000663854"/>
    </source>
</evidence>
<evidence type="ECO:0000313" key="3">
    <source>
        <dbReference type="EMBL" id="CAF1139313.1"/>
    </source>
</evidence>
<evidence type="ECO:0000313" key="2">
    <source>
        <dbReference type="EMBL" id="CAF1016814.1"/>
    </source>
</evidence>
<dbReference type="PROSITE" id="PS50297">
    <property type="entry name" value="ANK_REP_REGION"/>
    <property type="match status" value="1"/>
</dbReference>
<reference evidence="2" key="1">
    <citation type="submission" date="2021-02" db="EMBL/GenBank/DDBJ databases">
        <authorList>
            <person name="Nowell W R."/>
        </authorList>
    </citation>
    <scope>NUCLEOTIDE SEQUENCE</scope>
</reference>
<name>A0A814HZR6_9BILA</name>
<dbReference type="PANTHER" id="PTHR46224:SF6">
    <property type="entry name" value="ANKYRIN REPEAT FAMILY PROTEIN"/>
    <property type="match status" value="1"/>
</dbReference>
<dbReference type="Gene3D" id="1.25.40.20">
    <property type="entry name" value="Ankyrin repeat-containing domain"/>
    <property type="match status" value="1"/>
</dbReference>
<dbReference type="InterPro" id="IPR051616">
    <property type="entry name" value="Cul2-RING_E3_ligase_SR"/>
</dbReference>
<dbReference type="EMBL" id="CAJNOL010000615">
    <property type="protein sequence ID" value="CAF1139313.1"/>
    <property type="molecule type" value="Genomic_DNA"/>
</dbReference>
<evidence type="ECO:0000313" key="5">
    <source>
        <dbReference type="Proteomes" id="UP000663870"/>
    </source>
</evidence>
<keyword evidence="1" id="KW-0040">ANK repeat</keyword>
<dbReference type="Proteomes" id="UP000663854">
    <property type="component" value="Unassembled WGS sequence"/>
</dbReference>
<proteinExistence type="predicted"/>
<dbReference type="InterPro" id="IPR002110">
    <property type="entry name" value="Ankyrin_rpt"/>
</dbReference>
<dbReference type="InterPro" id="IPR036770">
    <property type="entry name" value="Ankyrin_rpt-contain_sf"/>
</dbReference>
<feature type="repeat" description="ANK" evidence="1">
    <location>
        <begin position="129"/>
        <end position="161"/>
    </location>
</feature>
<dbReference type="Pfam" id="PF12796">
    <property type="entry name" value="Ank_2"/>
    <property type="match status" value="1"/>
</dbReference>
<dbReference type="EMBL" id="CAJNOH010000368">
    <property type="protein sequence ID" value="CAF1016814.1"/>
    <property type="molecule type" value="Genomic_DNA"/>
</dbReference>
<dbReference type="PANTHER" id="PTHR46224">
    <property type="entry name" value="ANKYRIN REPEAT FAMILY PROTEIN"/>
    <property type="match status" value="1"/>
</dbReference>
<dbReference type="AlphaFoldDB" id="A0A814HZR6"/>
<dbReference type="SMART" id="SM00248">
    <property type="entry name" value="ANK"/>
    <property type="match status" value="4"/>
</dbReference>
<comment type="caution">
    <text evidence="2">The sequence shown here is derived from an EMBL/GenBank/DDBJ whole genome shotgun (WGS) entry which is preliminary data.</text>
</comment>
<sequence length="359" mass="41689">MNIEKYTRRNRCTICSHLSLNQESRNENPCETYLLQFLIELQEKLDNQNKIDEHFCNSIFADEDDINQTSCNGLTLMHVNILGGRRSASVNESEEENNTFVPPYEEIIALHICQILLKRGASPNGNTIYEMRPLHIAIRRQWMQVSRLLLEAGANPNIPEKDIYASRPMDIAVLNDDPEMIELLHLSGASLHGFKSMFHLPPLAEAFTRGYFDVFKILLELGAKPILNLHRNIFRSFGTQLFDTGIEGRRHFIQLLYDHGGDIESQFKLHALRIESDGITLHEPYLRFSCDPICIADLDPAIFKKWICESRSLKALCRLTIRRYFFNFFNDGFKRLSSLKFQGQLNIDLYYYLMFNKQT</sequence>
<keyword evidence="5" id="KW-1185">Reference proteome</keyword>
<evidence type="ECO:0000256" key="1">
    <source>
        <dbReference type="PROSITE-ProRule" id="PRU00023"/>
    </source>
</evidence>